<dbReference type="EMBL" id="JAOVZV010000022">
    <property type="protein sequence ID" value="MCX8534338.1"/>
    <property type="molecule type" value="Genomic_DNA"/>
</dbReference>
<organism evidence="1 2">
    <name type="scientific">Chryseobacterium luquanense</name>
    <dbReference type="NCBI Taxonomy" id="2983766"/>
    <lineage>
        <taxon>Bacteria</taxon>
        <taxon>Pseudomonadati</taxon>
        <taxon>Bacteroidota</taxon>
        <taxon>Flavobacteriia</taxon>
        <taxon>Flavobacteriales</taxon>
        <taxon>Weeksellaceae</taxon>
        <taxon>Chryseobacterium group</taxon>
        <taxon>Chryseobacterium</taxon>
    </lineage>
</organism>
<accession>A0ABT3Y897</accession>
<protein>
    <submittedName>
        <fullName evidence="1">MBL fold metallo-hydrolase</fullName>
    </submittedName>
</protein>
<dbReference type="InterPro" id="IPR052159">
    <property type="entry name" value="Competence_DNA_uptake"/>
</dbReference>
<gene>
    <name evidence="1" type="ORF">OEA66_18490</name>
</gene>
<keyword evidence="2" id="KW-1185">Reference proteome</keyword>
<dbReference type="PANTHER" id="PTHR30619">
    <property type="entry name" value="DNA INTERNALIZATION/COMPETENCE PROTEIN COMEC/REC2"/>
    <property type="match status" value="1"/>
</dbReference>
<dbReference type="SUPFAM" id="SSF56281">
    <property type="entry name" value="Metallo-hydrolase/oxidoreductase"/>
    <property type="match status" value="1"/>
</dbReference>
<name>A0ABT3Y897_9FLAO</name>
<dbReference type="Gene3D" id="3.60.15.10">
    <property type="entry name" value="Ribonuclease Z/Hydroxyacylglutathione hydrolase-like"/>
    <property type="match status" value="1"/>
</dbReference>
<comment type="caution">
    <text evidence="1">The sequence shown here is derived from an EMBL/GenBank/DDBJ whole genome shotgun (WGS) entry which is preliminary data.</text>
</comment>
<evidence type="ECO:0000313" key="1">
    <source>
        <dbReference type="EMBL" id="MCX8534338.1"/>
    </source>
</evidence>
<sequence>MKEIVEDIDELTLEVFTVGYSEKGESQIIILLDKKNDNVRLTFVIDCYSTQTLHKTKDILDVYQIKHIDHFIWTHTDEDHSVGIEILIDHYCDKKTNFYFPEAINGNVEDLVKYNAEVSVCFDKINAFNTGQNYNVHTITLVAGQHNTIFKKQYIDEKTSKNFSFEVLAIAPMSAIIRRRIDTGKIVKKNDFSIASLFKVGELNLLFGGDIENPTISLMPEYLFENLTYIKTPHHTSNTSTKLLHKIESVYNGHKIPTAVSTTYRANSLPDKNLVRDYKKYVNSFISTGDGTAGYGYVKTVYDITKREYSEELFGDATKI</sequence>
<dbReference type="InterPro" id="IPR036866">
    <property type="entry name" value="RibonucZ/Hydroxyglut_hydro"/>
</dbReference>
<evidence type="ECO:0000313" key="2">
    <source>
        <dbReference type="Proteomes" id="UP001070176"/>
    </source>
</evidence>
<dbReference type="RefSeq" id="WP_267282785.1">
    <property type="nucleotide sequence ID" value="NZ_JAOVZV010000022.1"/>
</dbReference>
<reference evidence="1" key="1">
    <citation type="submission" date="2022-10" db="EMBL/GenBank/DDBJ databases">
        <title>Chryseobacterium sp. nov., a novel bacterial species.</title>
        <authorList>
            <person name="Cao Y."/>
        </authorList>
    </citation>
    <scope>NUCLEOTIDE SEQUENCE</scope>
    <source>
        <strain evidence="1">KC 927</strain>
    </source>
</reference>
<proteinExistence type="predicted"/>
<dbReference type="PANTHER" id="PTHR30619:SF1">
    <property type="entry name" value="RECOMBINATION PROTEIN 2"/>
    <property type="match status" value="1"/>
</dbReference>
<dbReference type="Proteomes" id="UP001070176">
    <property type="component" value="Unassembled WGS sequence"/>
</dbReference>